<dbReference type="SUPFAM" id="SSF101473">
    <property type="entry name" value="DhaL-like"/>
    <property type="match status" value="1"/>
</dbReference>
<dbReference type="RefSeq" id="WP_019619793.1">
    <property type="nucleotide sequence ID" value="NZ_JBHUNE010000003.1"/>
</dbReference>
<name>A0ABW5UW42_9MICO</name>
<dbReference type="InterPro" id="IPR050861">
    <property type="entry name" value="Dihydroxyacetone_Kinase"/>
</dbReference>
<dbReference type="InterPro" id="IPR036117">
    <property type="entry name" value="DhaL_dom_sf"/>
</dbReference>
<gene>
    <name evidence="4" type="ORF">ACFSW7_05825</name>
</gene>
<dbReference type="SMART" id="SM01120">
    <property type="entry name" value="Dak2"/>
    <property type="match status" value="1"/>
</dbReference>
<dbReference type="PROSITE" id="PS51480">
    <property type="entry name" value="DHAL"/>
    <property type="match status" value="1"/>
</dbReference>
<evidence type="ECO:0000313" key="5">
    <source>
        <dbReference type="Proteomes" id="UP001597492"/>
    </source>
</evidence>
<evidence type="ECO:0000256" key="2">
    <source>
        <dbReference type="ARBA" id="ARBA00022777"/>
    </source>
</evidence>
<dbReference type="PANTHER" id="PTHR28629:SF4">
    <property type="entry name" value="TRIOKINASE_FMN CYCLASE"/>
    <property type="match status" value="1"/>
</dbReference>
<dbReference type="EMBL" id="JBHUNE010000003">
    <property type="protein sequence ID" value="MFD2757892.1"/>
    <property type="molecule type" value="Genomic_DNA"/>
</dbReference>
<dbReference type="InterPro" id="IPR004007">
    <property type="entry name" value="DhaL_dom"/>
</dbReference>
<organism evidence="4 5">
    <name type="scientific">Gulosibacter faecalis</name>
    <dbReference type="NCBI Taxonomy" id="272240"/>
    <lineage>
        <taxon>Bacteria</taxon>
        <taxon>Bacillati</taxon>
        <taxon>Actinomycetota</taxon>
        <taxon>Actinomycetes</taxon>
        <taxon>Micrococcales</taxon>
        <taxon>Microbacteriaceae</taxon>
        <taxon>Gulosibacter</taxon>
    </lineage>
</organism>
<accession>A0ABW5UW42</accession>
<keyword evidence="1" id="KW-0808">Transferase</keyword>
<dbReference type="Gene3D" id="1.25.40.340">
    <property type="match status" value="1"/>
</dbReference>
<protein>
    <submittedName>
        <fullName evidence="4">DAK2 domain-containing protein</fullName>
    </submittedName>
</protein>
<comment type="caution">
    <text evidence="4">The sequence shown here is derived from an EMBL/GenBank/DDBJ whole genome shotgun (WGS) entry which is preliminary data.</text>
</comment>
<feature type="domain" description="DhaL" evidence="3">
    <location>
        <begin position="1"/>
        <end position="187"/>
    </location>
</feature>
<dbReference type="Proteomes" id="UP001597492">
    <property type="component" value="Unassembled WGS sequence"/>
</dbReference>
<sequence>MTSTSAFEALRDAATELLRDLTHFDQVSGDGDFGENLRGAADLVVATLARRPDDDEYRVAADVFLDDVGGTSGPLFGLLLQAIASCQESGERDWLRIGLARGTEAIQRVGEAEPGDRTLVDALVPAVRALEAGESAGQAAKAAADAAVATATMRARRGRSSYVGDRALGVPDPGCVGVAVLLWAIASVEPGATRTPVREFLPAQLQLAE</sequence>
<reference evidence="5" key="1">
    <citation type="journal article" date="2019" name="Int. J. Syst. Evol. Microbiol.">
        <title>The Global Catalogue of Microorganisms (GCM) 10K type strain sequencing project: providing services to taxonomists for standard genome sequencing and annotation.</title>
        <authorList>
            <consortium name="The Broad Institute Genomics Platform"/>
            <consortium name="The Broad Institute Genome Sequencing Center for Infectious Disease"/>
            <person name="Wu L."/>
            <person name="Ma J."/>
        </authorList>
    </citation>
    <scope>NUCLEOTIDE SEQUENCE [LARGE SCALE GENOMIC DNA]</scope>
    <source>
        <strain evidence="5">TISTR 1514</strain>
    </source>
</reference>
<proteinExistence type="predicted"/>
<evidence type="ECO:0000313" key="4">
    <source>
        <dbReference type="EMBL" id="MFD2757892.1"/>
    </source>
</evidence>
<dbReference type="Pfam" id="PF02734">
    <property type="entry name" value="Dak2"/>
    <property type="match status" value="1"/>
</dbReference>
<dbReference type="PANTHER" id="PTHR28629">
    <property type="entry name" value="TRIOKINASE/FMN CYCLASE"/>
    <property type="match status" value="1"/>
</dbReference>
<keyword evidence="2" id="KW-0418">Kinase</keyword>
<keyword evidence="5" id="KW-1185">Reference proteome</keyword>
<evidence type="ECO:0000259" key="3">
    <source>
        <dbReference type="PROSITE" id="PS51480"/>
    </source>
</evidence>
<evidence type="ECO:0000256" key="1">
    <source>
        <dbReference type="ARBA" id="ARBA00022679"/>
    </source>
</evidence>